<dbReference type="AlphaFoldDB" id="A0A0D9WHU5"/>
<dbReference type="HOGENOM" id="CLU_919389_0_0_1"/>
<evidence type="ECO:0000256" key="1">
    <source>
        <dbReference type="SAM" id="MobiDB-lite"/>
    </source>
</evidence>
<feature type="compositionally biased region" description="Basic and acidic residues" evidence="1">
    <location>
        <begin position="137"/>
        <end position="151"/>
    </location>
</feature>
<name>A0A0D9WHU5_9ORYZ</name>
<evidence type="ECO:0000313" key="2">
    <source>
        <dbReference type="EnsemblPlants" id="LPERR05G16430.1"/>
    </source>
</evidence>
<reference evidence="2 3" key="1">
    <citation type="submission" date="2012-08" db="EMBL/GenBank/DDBJ databases">
        <title>Oryza genome evolution.</title>
        <authorList>
            <person name="Wing R.A."/>
        </authorList>
    </citation>
    <scope>NUCLEOTIDE SEQUENCE</scope>
</reference>
<dbReference type="Gramene" id="LPERR05G16430.1">
    <property type="protein sequence ID" value="LPERR05G16430.1"/>
    <property type="gene ID" value="LPERR05G16430"/>
</dbReference>
<feature type="region of interest" description="Disordered" evidence="1">
    <location>
        <begin position="58"/>
        <end position="163"/>
    </location>
</feature>
<feature type="region of interest" description="Disordered" evidence="1">
    <location>
        <begin position="271"/>
        <end position="303"/>
    </location>
</feature>
<proteinExistence type="predicted"/>
<keyword evidence="3" id="KW-1185">Reference proteome</keyword>
<protein>
    <submittedName>
        <fullName evidence="2">Uncharacterized protein</fullName>
    </submittedName>
</protein>
<sequence length="303" mass="32766">MRERQVDEKRKQIFSPQILSLLCSASSPTPFISFSGNRRQIYLCIRYIQPSAAATISTATDNLRRPHRPLRRDGPHASALSPASFHATPPPLSASSHAMRGPLSLHPLTPPRRLLSRQCRRGPFAASSHDATPRSGQQERKGMKESDKGGAGDDGSPAPLPGMVTGLKGFQTFVDKVSAINHVTGVSEALCTMIQEYINPEQTLAVGNEDYKEIIHKGLGIPFLCGATGSVRHRRRSRFPIVVGRKSQSPENGGHRGGLTARQISRVRCLPGASANSGTHDASFDSTTGNPSTTRISTRDHLP</sequence>
<accession>A0A0D9WHU5</accession>
<dbReference type="STRING" id="77586.A0A0D9WHU5"/>
<evidence type="ECO:0000313" key="3">
    <source>
        <dbReference type="Proteomes" id="UP000032180"/>
    </source>
</evidence>
<reference evidence="3" key="2">
    <citation type="submission" date="2013-12" db="EMBL/GenBank/DDBJ databases">
        <authorList>
            <person name="Yu Y."/>
            <person name="Lee S."/>
            <person name="de Baynast K."/>
            <person name="Wissotski M."/>
            <person name="Liu L."/>
            <person name="Talag J."/>
            <person name="Goicoechea J."/>
            <person name="Angelova A."/>
            <person name="Jetty R."/>
            <person name="Kudrna D."/>
            <person name="Golser W."/>
            <person name="Rivera L."/>
            <person name="Zhang J."/>
            <person name="Wing R."/>
        </authorList>
    </citation>
    <scope>NUCLEOTIDE SEQUENCE</scope>
</reference>
<feature type="compositionally biased region" description="Polar residues" evidence="1">
    <location>
        <begin position="274"/>
        <end position="296"/>
    </location>
</feature>
<organism evidence="2 3">
    <name type="scientific">Leersia perrieri</name>
    <dbReference type="NCBI Taxonomy" id="77586"/>
    <lineage>
        <taxon>Eukaryota</taxon>
        <taxon>Viridiplantae</taxon>
        <taxon>Streptophyta</taxon>
        <taxon>Embryophyta</taxon>
        <taxon>Tracheophyta</taxon>
        <taxon>Spermatophyta</taxon>
        <taxon>Magnoliopsida</taxon>
        <taxon>Liliopsida</taxon>
        <taxon>Poales</taxon>
        <taxon>Poaceae</taxon>
        <taxon>BOP clade</taxon>
        <taxon>Oryzoideae</taxon>
        <taxon>Oryzeae</taxon>
        <taxon>Oryzinae</taxon>
        <taxon>Leersia</taxon>
    </lineage>
</organism>
<dbReference type="Proteomes" id="UP000032180">
    <property type="component" value="Chromosome 5"/>
</dbReference>
<dbReference type="EnsemblPlants" id="LPERR05G16430.1">
    <property type="protein sequence ID" value="LPERR05G16430.1"/>
    <property type="gene ID" value="LPERR05G16430"/>
</dbReference>
<reference evidence="2" key="3">
    <citation type="submission" date="2015-04" db="UniProtKB">
        <authorList>
            <consortium name="EnsemblPlants"/>
        </authorList>
    </citation>
    <scope>IDENTIFICATION</scope>
</reference>